<feature type="transmembrane region" description="Helical" evidence="1">
    <location>
        <begin position="137"/>
        <end position="161"/>
    </location>
</feature>
<accession>A0AA39Q5H4</accession>
<proteinExistence type="predicted"/>
<sequence>MVILIVLLYALITITFAVNWLRVHSAFVKNGQNFWTVFLTLTTSMGLADILEGIASSMSTILTDSYMIWCCWIVWGQCWPVVLLPIVFLISAAGKVFLLASTLLPTCIPLHFLYWHDPNTIAGVKHRENGRLRVYQHFLEVLVESSGLYTISLVVYLALAIPQDSRMFYLDAIVAIAKGVAPTLIIGHFMAKHQACPDDSWQGSVIGSASIRSQEQEHSQMSFQEDDWTSPMLDGDLEAQPRSSFREPSPALCSVSVVANYVHANTDVSLEASPHSQSCQLLHVHSSLCEDATHDSTMVDEATALS</sequence>
<feature type="transmembrane region" description="Helical" evidence="1">
    <location>
        <begin position="66"/>
        <end position="90"/>
    </location>
</feature>
<feature type="transmembrane region" description="Helical" evidence="1">
    <location>
        <begin position="96"/>
        <end position="116"/>
    </location>
</feature>
<dbReference type="AlphaFoldDB" id="A0AA39Q5H4"/>
<name>A0AA39Q5H4_9AGAR</name>
<keyword evidence="1" id="KW-1133">Transmembrane helix</keyword>
<organism evidence="2 3">
    <name type="scientific">Armillaria luteobubalina</name>
    <dbReference type="NCBI Taxonomy" id="153913"/>
    <lineage>
        <taxon>Eukaryota</taxon>
        <taxon>Fungi</taxon>
        <taxon>Dikarya</taxon>
        <taxon>Basidiomycota</taxon>
        <taxon>Agaricomycotina</taxon>
        <taxon>Agaricomycetes</taxon>
        <taxon>Agaricomycetidae</taxon>
        <taxon>Agaricales</taxon>
        <taxon>Marasmiineae</taxon>
        <taxon>Physalacriaceae</taxon>
        <taxon>Armillaria</taxon>
    </lineage>
</organism>
<dbReference type="Proteomes" id="UP001175228">
    <property type="component" value="Unassembled WGS sequence"/>
</dbReference>
<reference evidence="2" key="1">
    <citation type="submission" date="2023-06" db="EMBL/GenBank/DDBJ databases">
        <authorList>
            <consortium name="Lawrence Berkeley National Laboratory"/>
            <person name="Ahrendt S."/>
            <person name="Sahu N."/>
            <person name="Indic B."/>
            <person name="Wong-Bajracharya J."/>
            <person name="Merenyi Z."/>
            <person name="Ke H.-M."/>
            <person name="Monk M."/>
            <person name="Kocsube S."/>
            <person name="Drula E."/>
            <person name="Lipzen A."/>
            <person name="Balint B."/>
            <person name="Henrissat B."/>
            <person name="Andreopoulos B."/>
            <person name="Martin F.M."/>
            <person name="Harder C.B."/>
            <person name="Rigling D."/>
            <person name="Ford K.L."/>
            <person name="Foster G.D."/>
            <person name="Pangilinan J."/>
            <person name="Papanicolaou A."/>
            <person name="Barry K."/>
            <person name="LaButti K."/>
            <person name="Viragh M."/>
            <person name="Koriabine M."/>
            <person name="Yan M."/>
            <person name="Riley R."/>
            <person name="Champramary S."/>
            <person name="Plett K.L."/>
            <person name="Tsai I.J."/>
            <person name="Slot J."/>
            <person name="Sipos G."/>
            <person name="Plett J."/>
            <person name="Nagy L.G."/>
            <person name="Grigoriev I.V."/>
        </authorList>
    </citation>
    <scope>NUCLEOTIDE SEQUENCE</scope>
    <source>
        <strain evidence="2">HWK02</strain>
    </source>
</reference>
<protein>
    <submittedName>
        <fullName evidence="2">Uncharacterized protein</fullName>
    </submittedName>
</protein>
<feature type="transmembrane region" description="Helical" evidence="1">
    <location>
        <begin position="33"/>
        <end position="54"/>
    </location>
</feature>
<keyword evidence="3" id="KW-1185">Reference proteome</keyword>
<evidence type="ECO:0000313" key="3">
    <source>
        <dbReference type="Proteomes" id="UP001175228"/>
    </source>
</evidence>
<evidence type="ECO:0000256" key="1">
    <source>
        <dbReference type="SAM" id="Phobius"/>
    </source>
</evidence>
<feature type="transmembrane region" description="Helical" evidence="1">
    <location>
        <begin position="167"/>
        <end position="191"/>
    </location>
</feature>
<comment type="caution">
    <text evidence="2">The sequence shown here is derived from an EMBL/GenBank/DDBJ whole genome shotgun (WGS) entry which is preliminary data.</text>
</comment>
<dbReference type="EMBL" id="JAUEPU010000016">
    <property type="protein sequence ID" value="KAK0496179.1"/>
    <property type="molecule type" value="Genomic_DNA"/>
</dbReference>
<evidence type="ECO:0000313" key="2">
    <source>
        <dbReference type="EMBL" id="KAK0496179.1"/>
    </source>
</evidence>
<keyword evidence="1" id="KW-0472">Membrane</keyword>
<keyword evidence="1" id="KW-0812">Transmembrane</keyword>
<gene>
    <name evidence="2" type="ORF">EDD18DRAFT_1353855</name>
</gene>